<dbReference type="PROSITE" id="PS50011">
    <property type="entry name" value="PROTEIN_KINASE_DOM"/>
    <property type="match status" value="1"/>
</dbReference>
<feature type="domain" description="Protein kinase" evidence="1">
    <location>
        <begin position="12"/>
        <end position="291"/>
    </location>
</feature>
<dbReference type="Proteomes" id="UP000321717">
    <property type="component" value="Unassembled WGS sequence"/>
</dbReference>
<dbReference type="GO" id="GO:0004672">
    <property type="term" value="F:protein kinase activity"/>
    <property type="evidence" value="ECO:0007669"/>
    <property type="project" value="InterPro"/>
</dbReference>
<dbReference type="RefSeq" id="WP_235916685.1">
    <property type="nucleotide sequence ID" value="NZ_BJZP01000018.1"/>
</dbReference>
<dbReference type="AlphaFoldDB" id="A0A512HLG1"/>
<dbReference type="Pfam" id="PF00069">
    <property type="entry name" value="Pkinase"/>
    <property type="match status" value="1"/>
</dbReference>
<gene>
    <name evidence="2" type="primary">yegI</name>
    <name evidence="2" type="ORF">RNA01_32130</name>
</gene>
<proteinExistence type="predicted"/>
<keyword evidence="3" id="KW-1185">Reference proteome</keyword>
<dbReference type="GO" id="GO:0005524">
    <property type="term" value="F:ATP binding"/>
    <property type="evidence" value="ECO:0007669"/>
    <property type="project" value="InterPro"/>
</dbReference>
<protein>
    <recommendedName>
        <fullName evidence="1">Protein kinase domain-containing protein</fullName>
    </recommendedName>
</protein>
<dbReference type="SUPFAM" id="SSF56112">
    <property type="entry name" value="Protein kinase-like (PK-like)"/>
    <property type="match status" value="1"/>
</dbReference>
<dbReference type="InterPro" id="IPR011009">
    <property type="entry name" value="Kinase-like_dom_sf"/>
</dbReference>
<dbReference type="EMBL" id="BJZP01000018">
    <property type="protein sequence ID" value="GEO86281.1"/>
    <property type="molecule type" value="Genomic_DNA"/>
</dbReference>
<evidence type="ECO:0000259" key="1">
    <source>
        <dbReference type="PROSITE" id="PS50011"/>
    </source>
</evidence>
<reference evidence="2 3" key="1">
    <citation type="submission" date="2019-07" db="EMBL/GenBank/DDBJ databases">
        <title>Whole genome shotgun sequence of Rhizobium naphthalenivorans NBRC 107585.</title>
        <authorList>
            <person name="Hosoyama A."/>
            <person name="Uohara A."/>
            <person name="Ohji S."/>
            <person name="Ichikawa N."/>
        </authorList>
    </citation>
    <scope>NUCLEOTIDE SEQUENCE [LARGE SCALE GENOMIC DNA]</scope>
    <source>
        <strain evidence="2 3">NBRC 107585</strain>
    </source>
</reference>
<evidence type="ECO:0000313" key="2">
    <source>
        <dbReference type="EMBL" id="GEO86281.1"/>
    </source>
</evidence>
<organism evidence="2 3">
    <name type="scientific">Ciceribacter naphthalenivorans</name>
    <dbReference type="NCBI Taxonomy" id="1118451"/>
    <lineage>
        <taxon>Bacteria</taxon>
        <taxon>Pseudomonadati</taxon>
        <taxon>Pseudomonadota</taxon>
        <taxon>Alphaproteobacteria</taxon>
        <taxon>Hyphomicrobiales</taxon>
        <taxon>Rhizobiaceae</taxon>
        <taxon>Ciceribacter</taxon>
    </lineage>
</organism>
<name>A0A512HLG1_9HYPH</name>
<dbReference type="Gene3D" id="1.10.510.10">
    <property type="entry name" value="Transferase(Phosphotransferase) domain 1"/>
    <property type="match status" value="1"/>
</dbReference>
<evidence type="ECO:0000313" key="3">
    <source>
        <dbReference type="Proteomes" id="UP000321717"/>
    </source>
</evidence>
<sequence>MSDTFFANGKKMILGPLLGKGGEGAVYNISGSSDIAVKIYNDGKAPERHEKIVAMVAAGLSKTSAHVAYPLEVVTKQNGKFAGFTMKKAAGFKTVHDLYGPGSRRAEFPTADVRFLVRAAYNLSAALASIHKSGCVVGDINHSGILVSTQALVTLIDSDSFQFRSNSRTYRSLVGVAEYTPAELQGVSFENTDRTTNHDAFGLALLLFQLLFLGRHPYSGRYLGGGDMDIKTAISQRRFAYSARRSETRMEPPPYVPALDDFGDEVRDAFELAFSRKAEAGNGRPSPVDWVGVIDRLQSNLVICGIDRSHHYHKSKASCPWCKLEQGIGRSLFAAQLVTPTSMANIGEIIAQISRISSPPRPPSAENIMPSMRDLKVSDAAKSKKSGRAMSMVAALAGCGVGLYVAATFQGLVGIIIAGASLMYFFSVKGDEGPFAAELKASTTEWNNQRQIWEKRAGPEQFEEKKAHYLRLASAHAGLPQREKEKLAELERKKRDLQMRKHLESHLLDRAKVAGIGPGRKATLASFGVETAWDVKSRRITNIPGFGPTMQEKLRKWSKSVEHKFVFNANIPTDPQAIREVKNDIAKHRAELERDLIKAPDDLRRLVYEATRLRENPPPELVAAYRRMKQAELDSGRNA</sequence>
<accession>A0A512HLG1</accession>
<comment type="caution">
    <text evidence="2">The sequence shown here is derived from an EMBL/GenBank/DDBJ whole genome shotgun (WGS) entry which is preliminary data.</text>
</comment>
<dbReference type="InterPro" id="IPR000719">
    <property type="entry name" value="Prot_kinase_dom"/>
</dbReference>